<keyword evidence="2" id="KW-1185">Reference proteome</keyword>
<protein>
    <recommendedName>
        <fullName evidence="3">SH3 domain-containing protein</fullName>
    </recommendedName>
</protein>
<evidence type="ECO:0000313" key="2">
    <source>
        <dbReference type="Proteomes" id="UP000225148"/>
    </source>
</evidence>
<sequence length="132" mass="13902">MSHIIVGTRVVVSSASRSAIKGEAGVVLQVNAKGFSSADAEFVIKADSGRVGYVRGKFLTVEVPFNLEGQYVSVNKNIVSADGQQKCEGLLALCTLVEGNIANIVFQGDYASVNVNLLDPLGKVRPDNFGSV</sequence>
<dbReference type="GeneID" id="40085421"/>
<dbReference type="RefSeq" id="YP_009609337.1">
    <property type="nucleotide sequence ID" value="NC_041996.1"/>
</dbReference>
<accession>A0A1Z1LXA1</accession>
<evidence type="ECO:0008006" key="3">
    <source>
        <dbReference type="Google" id="ProtNLM"/>
    </source>
</evidence>
<reference evidence="1 2" key="1">
    <citation type="submission" date="2017-04" db="EMBL/GenBank/DDBJ databases">
        <title>Environmental T4-family bacteriophages evolve to escape abortive infection via multiple routes in a bacterial host employing altruistic suicide through Type III toxin-antitoxin systems.</title>
        <authorList>
            <person name="Chen B."/>
            <person name="Salmond G.P.C."/>
            <person name="Akusobi C."/>
            <person name="Fang X."/>
        </authorList>
    </citation>
    <scope>NUCLEOTIDE SEQUENCE [LARGE SCALE GENOMIC DNA]</scope>
</reference>
<evidence type="ECO:0000313" key="1">
    <source>
        <dbReference type="EMBL" id="ARW57435.1"/>
    </source>
</evidence>
<dbReference type="EMBL" id="MF036690">
    <property type="protein sequence ID" value="ARW57435.1"/>
    <property type="molecule type" value="Genomic_DNA"/>
</dbReference>
<organism evidence="1 2">
    <name type="scientific">Serratia phage CHI14</name>
    <dbReference type="NCBI Taxonomy" id="2006941"/>
    <lineage>
        <taxon>Viruses</taxon>
        <taxon>Duplodnaviria</taxon>
        <taxon>Heunggongvirae</taxon>
        <taxon>Uroviricota</taxon>
        <taxon>Caudoviricetes</taxon>
        <taxon>Pantevenvirales</taxon>
        <taxon>Straboviridae</taxon>
        <taxon>Tevenvirinae</taxon>
        <taxon>Winklervirus</taxon>
        <taxon>Winklervirus chi14</taxon>
    </lineage>
</organism>
<name>A0A1Z1LXA1_9CAUD</name>
<dbReference type="KEGG" id="vg:40085421"/>
<proteinExistence type="predicted"/>
<dbReference type="Proteomes" id="UP000225148">
    <property type="component" value="Segment"/>
</dbReference>